<dbReference type="EMBL" id="VXLC01000010">
    <property type="protein sequence ID" value="KAA8886788.1"/>
    <property type="molecule type" value="Genomic_DNA"/>
</dbReference>
<organism evidence="4 5">
    <name type="scientific">Nocardia colli</name>
    <dbReference type="NCBI Taxonomy" id="2545717"/>
    <lineage>
        <taxon>Bacteria</taxon>
        <taxon>Bacillati</taxon>
        <taxon>Actinomycetota</taxon>
        <taxon>Actinomycetes</taxon>
        <taxon>Mycobacteriales</taxon>
        <taxon>Nocardiaceae</taxon>
        <taxon>Nocardia</taxon>
    </lineage>
</organism>
<accession>A0A5N0EBL6</accession>
<name>A0A5N0EBL6_9NOCA</name>
<sequence>MRSSARLRVSRTIVGPSRRPRNVPPTSTPRRAASRSIGYRGKSRVVVRYGFFEATAHGFEPLPFAASAWSPTMINGPAVCGLMARALEQQHCSAGFLPARLTVDLFRPTLAKPVTVVTELVRDGRRIRVADAALMQDGVDVARATVVFLKRSVQPPGQLWTRTEVPQPPSVPVASEPTRPLWGSDAHADGWSTDIGEHQNDSRKRMWQVPMRVLEGEPPSPFVGAVVIGETTSLMTNWGSAGVGFINTDMTLALARTPVGSEIGVEADSHLSADGVAVGSATLFDRTGPFGTCVVTALSNAERQVDFTNGDLTAAKAGIR</sequence>
<dbReference type="InterPro" id="IPR049449">
    <property type="entry name" value="TesB_ACOT8-like_N"/>
</dbReference>
<keyword evidence="5" id="KW-1185">Reference proteome</keyword>
<dbReference type="Pfam" id="PF20789">
    <property type="entry name" value="4HBT_3C"/>
    <property type="match status" value="1"/>
</dbReference>
<evidence type="ECO:0000313" key="4">
    <source>
        <dbReference type="EMBL" id="KAA8886788.1"/>
    </source>
</evidence>
<dbReference type="Pfam" id="PF13622">
    <property type="entry name" value="4HBT_3"/>
    <property type="match status" value="1"/>
</dbReference>
<dbReference type="SUPFAM" id="SSF54637">
    <property type="entry name" value="Thioesterase/thiol ester dehydrase-isomerase"/>
    <property type="match status" value="1"/>
</dbReference>
<evidence type="ECO:0000256" key="1">
    <source>
        <dbReference type="SAM" id="MobiDB-lite"/>
    </source>
</evidence>
<evidence type="ECO:0000313" key="5">
    <source>
        <dbReference type="Proteomes" id="UP000323876"/>
    </source>
</evidence>
<proteinExistence type="predicted"/>
<dbReference type="InterPro" id="IPR029069">
    <property type="entry name" value="HotDog_dom_sf"/>
</dbReference>
<feature type="region of interest" description="Disordered" evidence="1">
    <location>
        <begin position="15"/>
        <end position="36"/>
    </location>
</feature>
<feature type="domain" description="Acyl-CoA thioesterase-like N-terminal HotDog" evidence="2">
    <location>
        <begin position="67"/>
        <end position="148"/>
    </location>
</feature>
<feature type="region of interest" description="Disordered" evidence="1">
    <location>
        <begin position="159"/>
        <end position="178"/>
    </location>
</feature>
<protein>
    <submittedName>
        <fullName evidence="4">Thioesterase family protein</fullName>
    </submittedName>
</protein>
<dbReference type="InterPro" id="IPR042171">
    <property type="entry name" value="Acyl-CoA_hotdog"/>
</dbReference>
<comment type="caution">
    <text evidence="4">The sequence shown here is derived from an EMBL/GenBank/DDBJ whole genome shotgun (WGS) entry which is preliminary data.</text>
</comment>
<evidence type="ECO:0000259" key="2">
    <source>
        <dbReference type="Pfam" id="PF13622"/>
    </source>
</evidence>
<dbReference type="Proteomes" id="UP000323876">
    <property type="component" value="Unassembled WGS sequence"/>
</dbReference>
<reference evidence="4 5" key="1">
    <citation type="submission" date="2019-09" db="EMBL/GenBank/DDBJ databases">
        <authorList>
            <person name="Wang X."/>
        </authorList>
    </citation>
    <scope>NUCLEOTIDE SEQUENCE [LARGE SCALE GENOMIC DNA]</scope>
    <source>
        <strain evidence="4 5">CICC 11023</strain>
    </source>
</reference>
<dbReference type="OrthoDB" id="4968093at2"/>
<dbReference type="AlphaFoldDB" id="A0A5N0EBL6"/>
<evidence type="ECO:0000259" key="3">
    <source>
        <dbReference type="Pfam" id="PF20789"/>
    </source>
</evidence>
<dbReference type="InterPro" id="IPR049450">
    <property type="entry name" value="ACOT8-like_C"/>
</dbReference>
<dbReference type="Gene3D" id="2.40.160.210">
    <property type="entry name" value="Acyl-CoA thioesterase, double hotdog domain"/>
    <property type="match status" value="1"/>
</dbReference>
<gene>
    <name evidence="4" type="ORF">F3087_21430</name>
</gene>
<feature type="domain" description="Acyl-CoA thioesterase-like C-terminal" evidence="3">
    <location>
        <begin position="189"/>
        <end position="294"/>
    </location>
</feature>